<accession>A0AAN4U3P3</accession>
<dbReference type="Gene3D" id="3.40.1620.10">
    <property type="entry name" value="YefM-like domain"/>
    <property type="match status" value="1"/>
</dbReference>
<proteinExistence type="inferred from homology"/>
<dbReference type="SUPFAM" id="SSF143120">
    <property type="entry name" value="YefM-like"/>
    <property type="match status" value="1"/>
</dbReference>
<reference evidence="3 4" key="1">
    <citation type="submission" date="2019-07" db="EMBL/GenBank/DDBJ databases">
        <title>Whole genome shotgun sequence of Asaia bogorensis NBRC 16594.</title>
        <authorList>
            <person name="Hosoyama A."/>
            <person name="Uohara A."/>
            <person name="Ohji S."/>
            <person name="Ichikawa N."/>
        </authorList>
    </citation>
    <scope>NUCLEOTIDE SEQUENCE [LARGE SCALE GENOMIC DNA]</scope>
    <source>
        <strain evidence="3 4">NBRC 16594</strain>
    </source>
</reference>
<comment type="function">
    <text evidence="2">Antitoxin component of a type II toxin-antitoxin (TA) system.</text>
</comment>
<gene>
    <name evidence="3" type="ORF">ABO01nite_28760</name>
</gene>
<dbReference type="PANTHER" id="PTHR33713:SF6">
    <property type="entry name" value="ANTITOXIN YEFM"/>
    <property type="match status" value="1"/>
</dbReference>
<dbReference type="InterPro" id="IPR036165">
    <property type="entry name" value="YefM-like_sf"/>
</dbReference>
<dbReference type="RefSeq" id="WP_146926842.1">
    <property type="nucleotide sequence ID" value="NZ_BAPU01000055.1"/>
</dbReference>
<dbReference type="InterPro" id="IPR051405">
    <property type="entry name" value="phD/YefM_antitoxin"/>
</dbReference>
<dbReference type="Proteomes" id="UP000321287">
    <property type="component" value="Unassembled WGS sequence"/>
</dbReference>
<evidence type="ECO:0000256" key="2">
    <source>
        <dbReference type="RuleBase" id="RU362080"/>
    </source>
</evidence>
<keyword evidence="4" id="KW-1185">Reference proteome</keyword>
<dbReference type="AlphaFoldDB" id="A0AAN4U3P3"/>
<protein>
    <recommendedName>
        <fullName evidence="2">Antitoxin</fullName>
    </recommendedName>
</protein>
<comment type="caution">
    <text evidence="3">The sequence shown here is derived from an EMBL/GenBank/DDBJ whole genome shotgun (WGS) entry which is preliminary data.</text>
</comment>
<evidence type="ECO:0000313" key="4">
    <source>
        <dbReference type="Proteomes" id="UP000321287"/>
    </source>
</evidence>
<organism evidence="3 4">
    <name type="scientific">Asaia bogorensis NBRC 16594</name>
    <dbReference type="NCBI Taxonomy" id="1231624"/>
    <lineage>
        <taxon>Bacteria</taxon>
        <taxon>Pseudomonadati</taxon>
        <taxon>Pseudomonadota</taxon>
        <taxon>Alphaproteobacteria</taxon>
        <taxon>Acetobacterales</taxon>
        <taxon>Acetobacteraceae</taxon>
        <taxon>Asaia</taxon>
    </lineage>
</organism>
<sequence length="91" mass="9872">MPTLSYTDLRQNLATVLDDVVESRAPVTITRQKGRGNVVMLSEEEFAGWQETVHLLASPANATRLIGSLQSALCGNVRERELVPAAANPEP</sequence>
<evidence type="ECO:0000313" key="3">
    <source>
        <dbReference type="EMBL" id="GEL54869.1"/>
    </source>
</evidence>
<dbReference type="PANTHER" id="PTHR33713">
    <property type="entry name" value="ANTITOXIN YAFN-RELATED"/>
    <property type="match status" value="1"/>
</dbReference>
<evidence type="ECO:0000256" key="1">
    <source>
        <dbReference type="ARBA" id="ARBA00009981"/>
    </source>
</evidence>
<name>A0AAN4U3P3_9PROT</name>
<comment type="similarity">
    <text evidence="1 2">Belongs to the phD/YefM antitoxin family.</text>
</comment>
<dbReference type="NCBIfam" id="TIGR01552">
    <property type="entry name" value="phd_fam"/>
    <property type="match status" value="1"/>
</dbReference>
<dbReference type="InterPro" id="IPR006442">
    <property type="entry name" value="Antitoxin_Phd/YefM"/>
</dbReference>
<dbReference type="EMBL" id="BJVS01000010">
    <property type="protein sequence ID" value="GEL54869.1"/>
    <property type="molecule type" value="Genomic_DNA"/>
</dbReference>
<dbReference type="Gene3D" id="6.10.250.330">
    <property type="match status" value="1"/>
</dbReference>
<dbReference type="Pfam" id="PF02604">
    <property type="entry name" value="PhdYeFM_antitox"/>
    <property type="match status" value="1"/>
</dbReference>